<dbReference type="CDD" id="cd09873">
    <property type="entry name" value="PIN_Pae0151-like"/>
    <property type="match status" value="1"/>
</dbReference>
<proteinExistence type="predicted"/>
<feature type="domain" description="PIN" evidence="2">
    <location>
        <begin position="5"/>
        <end position="125"/>
    </location>
</feature>
<dbReference type="Proteomes" id="UP000177871">
    <property type="component" value="Unassembled WGS sequence"/>
</dbReference>
<dbReference type="InterPro" id="IPR044153">
    <property type="entry name" value="PIN_Pae0151-like"/>
</dbReference>
<evidence type="ECO:0000313" key="3">
    <source>
        <dbReference type="EMBL" id="OGG17796.1"/>
    </source>
</evidence>
<keyword evidence="1" id="KW-0460">Magnesium</keyword>
<dbReference type="InterPro" id="IPR029060">
    <property type="entry name" value="PIN-like_dom_sf"/>
</dbReference>
<dbReference type="AlphaFoldDB" id="A0A1F5ZZ93"/>
<comment type="caution">
    <text evidence="3">The sequence shown here is derived from an EMBL/GenBank/DDBJ whole genome shotgun (WGS) entry which is preliminary data.</text>
</comment>
<protein>
    <recommendedName>
        <fullName evidence="2">PIN domain-containing protein</fullName>
    </recommendedName>
</protein>
<dbReference type="PANTHER" id="PTHR35901:SF1">
    <property type="entry name" value="EXONUCLEASE VAPC9"/>
    <property type="match status" value="1"/>
</dbReference>
<name>A0A1F5ZZ93_9BACT</name>
<dbReference type="EMBL" id="MFJK01000016">
    <property type="protein sequence ID" value="OGG17796.1"/>
    <property type="molecule type" value="Genomic_DNA"/>
</dbReference>
<evidence type="ECO:0000313" key="4">
    <source>
        <dbReference type="Proteomes" id="UP000177871"/>
    </source>
</evidence>
<dbReference type="InterPro" id="IPR002716">
    <property type="entry name" value="PIN_dom"/>
</dbReference>
<reference evidence="3 4" key="1">
    <citation type="journal article" date="2016" name="Nat. Commun.">
        <title>Thousands of microbial genomes shed light on interconnected biogeochemical processes in an aquifer system.</title>
        <authorList>
            <person name="Anantharaman K."/>
            <person name="Brown C.T."/>
            <person name="Hug L.A."/>
            <person name="Sharon I."/>
            <person name="Castelle C.J."/>
            <person name="Probst A.J."/>
            <person name="Thomas B.C."/>
            <person name="Singh A."/>
            <person name="Wilkins M.J."/>
            <person name="Karaoz U."/>
            <person name="Brodie E.L."/>
            <person name="Williams K.H."/>
            <person name="Hubbard S.S."/>
            <person name="Banfield J.F."/>
        </authorList>
    </citation>
    <scope>NUCLEOTIDE SEQUENCE [LARGE SCALE GENOMIC DNA]</scope>
</reference>
<gene>
    <name evidence="3" type="ORF">A2721_02125</name>
</gene>
<evidence type="ECO:0000256" key="1">
    <source>
        <dbReference type="ARBA" id="ARBA00022842"/>
    </source>
</evidence>
<organism evidence="3 4">
    <name type="scientific">Candidatus Gottesmanbacteria bacterium RIFCSPHIGHO2_01_FULL_47_48</name>
    <dbReference type="NCBI Taxonomy" id="1798381"/>
    <lineage>
        <taxon>Bacteria</taxon>
        <taxon>Candidatus Gottesmaniibacteriota</taxon>
    </lineage>
</organism>
<sequence>MKRLVADTSVIIKWFDQQEEDSQKANLILEAIHKREIELVLPHFAQLEIANILQQTKKFSQERTKEGLVNFFGLDPIFVTLGKRNLLDILKIGYEAGITPYDSSFIFAADSNNIPLFTADYKHHQKSISPNIIWLSEWNGKLPGKVAS</sequence>
<dbReference type="PANTHER" id="PTHR35901">
    <property type="entry name" value="RIBONUCLEASE VAPC3"/>
    <property type="match status" value="1"/>
</dbReference>
<evidence type="ECO:0000259" key="2">
    <source>
        <dbReference type="Pfam" id="PF01850"/>
    </source>
</evidence>
<dbReference type="SUPFAM" id="SSF88723">
    <property type="entry name" value="PIN domain-like"/>
    <property type="match status" value="1"/>
</dbReference>
<accession>A0A1F5ZZ93</accession>
<dbReference type="STRING" id="1798381.A2721_02125"/>
<dbReference type="Pfam" id="PF01850">
    <property type="entry name" value="PIN"/>
    <property type="match status" value="1"/>
</dbReference>
<dbReference type="InterPro" id="IPR051619">
    <property type="entry name" value="TypeII_TA_RNase_PINc/VapC"/>
</dbReference>
<dbReference type="Gene3D" id="3.40.50.1010">
    <property type="entry name" value="5'-nuclease"/>
    <property type="match status" value="1"/>
</dbReference>